<evidence type="ECO:0000313" key="2">
    <source>
        <dbReference type="Proteomes" id="UP000030687"/>
    </source>
</evidence>
<proteinExistence type="predicted"/>
<accession>V4SUK3</accession>
<dbReference type="Gramene" id="ESR42660">
    <property type="protein sequence ID" value="ESR42660"/>
    <property type="gene ID" value="CICLE_v100119341mg"/>
</dbReference>
<feature type="non-terminal residue" evidence="1">
    <location>
        <position position="1"/>
    </location>
</feature>
<organism evidence="1 2">
    <name type="scientific">Citrus clementina</name>
    <name type="common">Clementine</name>
    <name type="synonym">Citrus deliciosa x Citrus sinensis</name>
    <dbReference type="NCBI Taxonomy" id="85681"/>
    <lineage>
        <taxon>Eukaryota</taxon>
        <taxon>Viridiplantae</taxon>
        <taxon>Streptophyta</taxon>
        <taxon>Embryophyta</taxon>
        <taxon>Tracheophyta</taxon>
        <taxon>Spermatophyta</taxon>
        <taxon>Magnoliopsida</taxon>
        <taxon>eudicotyledons</taxon>
        <taxon>Gunneridae</taxon>
        <taxon>Pentapetalae</taxon>
        <taxon>rosids</taxon>
        <taxon>malvids</taxon>
        <taxon>Sapindales</taxon>
        <taxon>Rutaceae</taxon>
        <taxon>Aurantioideae</taxon>
        <taxon>Citrus</taxon>
    </lineage>
</organism>
<dbReference type="KEGG" id="cic:CICLE_v100119341m"/>
<dbReference type="InParanoid" id="V4SUK3"/>
<reference evidence="1 2" key="1">
    <citation type="submission" date="2013-10" db="EMBL/GenBank/DDBJ databases">
        <authorList>
            <consortium name="International Citrus Genome Consortium"/>
            <person name="Jenkins J."/>
            <person name="Schmutz J."/>
            <person name="Prochnik S."/>
            <person name="Rokhsar D."/>
            <person name="Gmitter F."/>
            <person name="Ollitrault P."/>
            <person name="Machado M."/>
            <person name="Talon M."/>
            <person name="Wincker P."/>
            <person name="Jaillon O."/>
            <person name="Morgante M."/>
        </authorList>
    </citation>
    <scope>NUCLEOTIDE SEQUENCE</scope>
    <source>
        <strain evidence="2">cv. Clemenules</strain>
    </source>
</reference>
<evidence type="ECO:0000313" key="1">
    <source>
        <dbReference type="EMBL" id="ESR42660.1"/>
    </source>
</evidence>
<protein>
    <submittedName>
        <fullName evidence="1">Uncharacterized protein</fullName>
    </submittedName>
</protein>
<dbReference type="EMBL" id="KI536861">
    <property type="protein sequence ID" value="ESR42660.1"/>
    <property type="molecule type" value="Genomic_DNA"/>
</dbReference>
<dbReference type="Proteomes" id="UP000030687">
    <property type="component" value="Unassembled WGS sequence"/>
</dbReference>
<dbReference type="GO" id="GO:0003995">
    <property type="term" value="F:acyl-CoA dehydrogenase activity"/>
    <property type="evidence" value="ECO:0007669"/>
    <property type="project" value="InterPro"/>
</dbReference>
<dbReference type="GO" id="GO:0006635">
    <property type="term" value="P:fatty acid beta-oxidation"/>
    <property type="evidence" value="ECO:0007669"/>
    <property type="project" value="InterPro"/>
</dbReference>
<dbReference type="PANTHER" id="PTHR43188">
    <property type="entry name" value="ACYL-COENZYME A OXIDASE"/>
    <property type="match status" value="1"/>
</dbReference>
<dbReference type="eggNOG" id="KOG0138">
    <property type="taxonomic scope" value="Eukaryota"/>
</dbReference>
<dbReference type="AlphaFoldDB" id="V4SUK3"/>
<name>V4SUK3_CITCL</name>
<dbReference type="STRING" id="85681.V4SUK3"/>
<dbReference type="InterPro" id="IPR045008">
    <property type="entry name" value="ACX4-like"/>
</dbReference>
<dbReference type="PANTHER" id="PTHR43188:SF1">
    <property type="entry name" value="ACYL-COA DEHYDROGENASE"/>
    <property type="match status" value="1"/>
</dbReference>
<keyword evidence="2" id="KW-1185">Reference proteome</keyword>
<dbReference type="GO" id="GO:0005777">
    <property type="term" value="C:peroxisome"/>
    <property type="evidence" value="ECO:0007669"/>
    <property type="project" value="TreeGrafter"/>
</dbReference>
<sequence>FLYLAFCDIEPIYTYEGTYDINTLVTGREVTGIASFKPVALATRSRL</sequence>
<gene>
    <name evidence="1" type="ORF">CICLE_v100119341mg</name>
</gene>